<dbReference type="Pfam" id="PF07238">
    <property type="entry name" value="PilZ"/>
    <property type="match status" value="1"/>
</dbReference>
<evidence type="ECO:0000313" key="3">
    <source>
        <dbReference type="EMBL" id="TQV81340.1"/>
    </source>
</evidence>
<gene>
    <name evidence="3" type="ORF">FKG94_09625</name>
</gene>
<dbReference type="AlphaFoldDB" id="A0A545TVT7"/>
<dbReference type="InterPro" id="IPR009875">
    <property type="entry name" value="PilZ_domain"/>
</dbReference>
<dbReference type="OrthoDB" id="5734758at2"/>
<comment type="caution">
    <text evidence="3">The sequence shown here is derived from an EMBL/GenBank/DDBJ whole genome shotgun (WGS) entry which is preliminary data.</text>
</comment>
<dbReference type="Proteomes" id="UP000319732">
    <property type="component" value="Unassembled WGS sequence"/>
</dbReference>
<reference evidence="3 4" key="1">
    <citation type="submission" date="2019-06" db="EMBL/GenBank/DDBJ databases">
        <title>Whole genome sequence for Cellvibrionaceae sp. R142.</title>
        <authorList>
            <person name="Wang G."/>
        </authorList>
    </citation>
    <scope>NUCLEOTIDE SEQUENCE [LARGE SCALE GENOMIC DNA]</scope>
    <source>
        <strain evidence="3 4">R142</strain>
    </source>
</reference>
<organism evidence="3 4">
    <name type="scientific">Exilibacterium tricleocarpae</name>
    <dbReference type="NCBI Taxonomy" id="2591008"/>
    <lineage>
        <taxon>Bacteria</taxon>
        <taxon>Pseudomonadati</taxon>
        <taxon>Pseudomonadota</taxon>
        <taxon>Gammaproteobacteria</taxon>
        <taxon>Cellvibrionales</taxon>
        <taxon>Cellvibrionaceae</taxon>
        <taxon>Exilibacterium</taxon>
    </lineage>
</organism>
<dbReference type="RefSeq" id="WP_142904001.1">
    <property type="nucleotide sequence ID" value="NZ_ML660091.1"/>
</dbReference>
<keyword evidence="4" id="KW-1185">Reference proteome</keyword>
<dbReference type="EMBL" id="VHSG01000008">
    <property type="protein sequence ID" value="TQV81340.1"/>
    <property type="molecule type" value="Genomic_DNA"/>
</dbReference>
<feature type="domain" description="PilZ" evidence="2">
    <location>
        <begin position="113"/>
        <end position="194"/>
    </location>
</feature>
<evidence type="ECO:0000259" key="2">
    <source>
        <dbReference type="Pfam" id="PF07238"/>
    </source>
</evidence>
<evidence type="ECO:0000313" key="4">
    <source>
        <dbReference type="Proteomes" id="UP000319732"/>
    </source>
</evidence>
<evidence type="ECO:0000256" key="1">
    <source>
        <dbReference type="SAM" id="MobiDB-lite"/>
    </source>
</evidence>
<protein>
    <submittedName>
        <fullName evidence="3">PilZ domain-containing protein</fullName>
    </submittedName>
</protein>
<dbReference type="Gene3D" id="2.40.10.220">
    <property type="entry name" value="predicted glycosyltransferase like domains"/>
    <property type="match status" value="1"/>
</dbReference>
<dbReference type="GO" id="GO:0035438">
    <property type="term" value="F:cyclic-di-GMP binding"/>
    <property type="evidence" value="ECO:0007669"/>
    <property type="project" value="InterPro"/>
</dbReference>
<sequence>MSEKNNNPNDTPPPATGAGKTSERRSFFRINQDIVLDYSAVSADIAKGGDSTDLFPASRLTDLLSGLRRLDSESGQLLHSITENNRQIADYLSNLNKKLELLTQHILLGETQQQPVRTTSVNLSEGGIAFATNKPLYKGSFVALRMMFLPSYTSVVLFAQVIRSETTADDHHHLVAKFLRVQEAQAQVLSRQIMQAQLQAKRRQQASD</sequence>
<name>A0A545TVT7_9GAMM</name>
<accession>A0A545TVT7</accession>
<proteinExistence type="predicted"/>
<feature type="region of interest" description="Disordered" evidence="1">
    <location>
        <begin position="1"/>
        <end position="23"/>
    </location>
</feature>